<comment type="caution">
    <text evidence="1">The sequence shown here is derived from an EMBL/GenBank/DDBJ whole genome shotgun (WGS) entry which is preliminary data.</text>
</comment>
<sequence length="278" mass="30844">MIKGSIGTYVYLDKKAFPLSYIVGKEIAEQITANRLPHGDIDILLYGSKSAASTDLSTISYGTANDPNFDTECWGPDVTPYASGIWRISERKAIKDLIQINNVSEVRVTACNSDGSLDQPNFLGALNSDVWDRTIRVGNVSKSDLYLIQSDLLKIYNALYNEQPMVTDSSVDHSQQIEAILSGVKEPQAEPIMSENKSHQLPEYLAEIQKLLNGQHEYHAPELVLAIKVWLDAIKDPDLNHNNVLGSLDKFIPSDITSEAARSRIKQVANWNKKGNAK</sequence>
<accession>U3A6A9</accession>
<proteinExistence type="predicted"/>
<dbReference type="AlphaFoldDB" id="U3A6A9"/>
<evidence type="ECO:0000313" key="1">
    <source>
        <dbReference type="EMBL" id="GAD68837.1"/>
    </source>
</evidence>
<evidence type="ECO:0000313" key="2">
    <source>
        <dbReference type="Proteomes" id="UP000016570"/>
    </source>
</evidence>
<organism evidence="1 2">
    <name type="scientific">Vibrio proteolyticus NBRC 13287</name>
    <dbReference type="NCBI Taxonomy" id="1219065"/>
    <lineage>
        <taxon>Bacteria</taxon>
        <taxon>Pseudomonadati</taxon>
        <taxon>Pseudomonadota</taxon>
        <taxon>Gammaproteobacteria</taxon>
        <taxon>Vibrionales</taxon>
        <taxon>Vibrionaceae</taxon>
        <taxon>Vibrio</taxon>
    </lineage>
</organism>
<reference evidence="1 2" key="1">
    <citation type="submission" date="2013-09" db="EMBL/GenBank/DDBJ databases">
        <title>Whole genome shotgun sequence of Vibrio proteolyticus NBRC 13287.</title>
        <authorList>
            <person name="Isaki S."/>
            <person name="Hosoyama A."/>
            <person name="Numata M."/>
            <person name="Hashimoto M."/>
            <person name="Hosoyama Y."/>
            <person name="Tsuchikane K."/>
            <person name="Noguchi M."/>
            <person name="Hirakata S."/>
            <person name="Ichikawa N."/>
            <person name="Ohji S."/>
            <person name="Yamazoe A."/>
            <person name="Fujita N."/>
        </authorList>
    </citation>
    <scope>NUCLEOTIDE SEQUENCE [LARGE SCALE GENOMIC DNA]</scope>
    <source>
        <strain evidence="1 2">NBRC 13287</strain>
    </source>
</reference>
<dbReference type="EMBL" id="BATJ01000020">
    <property type="protein sequence ID" value="GAD68837.1"/>
    <property type="molecule type" value="Genomic_DNA"/>
</dbReference>
<keyword evidence="2" id="KW-1185">Reference proteome</keyword>
<protein>
    <submittedName>
        <fullName evidence="1">Uncharacterized protein</fullName>
    </submittedName>
</protein>
<dbReference type="Proteomes" id="UP000016570">
    <property type="component" value="Unassembled WGS sequence"/>
</dbReference>
<gene>
    <name evidence="1" type="ORF">VPR01S_20_00170</name>
</gene>
<dbReference type="RefSeq" id="WP_021706805.1">
    <property type="nucleotide sequence ID" value="NZ_BATJ01000020.1"/>
</dbReference>
<name>U3A6A9_VIBPR</name>